<dbReference type="InterPro" id="IPR038490">
    <property type="entry name" value="Gingipain_propep_sf"/>
</dbReference>
<dbReference type="Proteomes" id="UP000779900">
    <property type="component" value="Unassembled WGS sequence"/>
</dbReference>
<sequence length="208" mass="21935">MRGIAAILAAAVAVALGLTVPAELTFDRTQLVLREQDGLTAVSLGHCVSAWEVGAPAVPIAVAQLVMPQDMKVTGLTVDAVETETIPCASAVYPVQPPRVISDPELPASVSPDPKYYGSVYPAEVATNGHQGSTFGYNIASVFVAPVQYDGTSKLLVFHRRVRLTLHLVPADLGYLRPGNRSAEAVRRIEAQIASIVLNPQDIAACAP</sequence>
<reference evidence="1" key="1">
    <citation type="submission" date="2019-03" db="EMBL/GenBank/DDBJ databases">
        <title>Lake Tanganyika Metagenome-Assembled Genomes (MAGs).</title>
        <authorList>
            <person name="Tran P."/>
        </authorList>
    </citation>
    <scope>NUCLEOTIDE SEQUENCE</scope>
    <source>
        <strain evidence="1">K_DeepCast_150m_m2_040</strain>
    </source>
</reference>
<organism evidence="1 2">
    <name type="scientific">candidate division WOR-3 bacterium</name>
    <dbReference type="NCBI Taxonomy" id="2052148"/>
    <lineage>
        <taxon>Bacteria</taxon>
        <taxon>Bacteria division WOR-3</taxon>
    </lineage>
</organism>
<accession>A0A937XEU4</accession>
<dbReference type="Gene3D" id="2.60.40.3800">
    <property type="match status" value="1"/>
</dbReference>
<dbReference type="AlphaFoldDB" id="A0A937XEU4"/>
<proteinExistence type="predicted"/>
<protein>
    <submittedName>
        <fullName evidence="1">Uncharacterized protein</fullName>
    </submittedName>
</protein>
<gene>
    <name evidence="1" type="ORF">FJY68_08005</name>
</gene>
<evidence type="ECO:0000313" key="1">
    <source>
        <dbReference type="EMBL" id="MBM3331777.1"/>
    </source>
</evidence>
<name>A0A937XEU4_UNCW3</name>
<comment type="caution">
    <text evidence="1">The sequence shown here is derived from an EMBL/GenBank/DDBJ whole genome shotgun (WGS) entry which is preliminary data.</text>
</comment>
<evidence type="ECO:0000313" key="2">
    <source>
        <dbReference type="Proteomes" id="UP000779900"/>
    </source>
</evidence>
<dbReference type="EMBL" id="VGIR01000043">
    <property type="protein sequence ID" value="MBM3331777.1"/>
    <property type="molecule type" value="Genomic_DNA"/>
</dbReference>